<name>A0ABT5TUR4_9MICO</name>
<protein>
    <submittedName>
        <fullName evidence="4">Biliverdin-producing heme oxygenase</fullName>
    </submittedName>
</protein>
<evidence type="ECO:0000256" key="3">
    <source>
        <dbReference type="ARBA" id="ARBA00023004"/>
    </source>
</evidence>
<keyword evidence="3" id="KW-0408">Iron</keyword>
<evidence type="ECO:0000313" key="4">
    <source>
        <dbReference type="EMBL" id="MDD9205806.1"/>
    </source>
</evidence>
<dbReference type="InterPro" id="IPR016084">
    <property type="entry name" value="Haem_Oase-like_multi-hlx"/>
</dbReference>
<dbReference type="Gene3D" id="1.20.910.10">
    <property type="entry name" value="Heme oxygenase-like"/>
    <property type="match status" value="1"/>
</dbReference>
<dbReference type="PANTHER" id="PTHR10720">
    <property type="entry name" value="HEME OXYGENASE"/>
    <property type="match status" value="1"/>
</dbReference>
<proteinExistence type="predicted"/>
<dbReference type="InterPro" id="IPR016053">
    <property type="entry name" value="Haem_Oase-like"/>
</dbReference>
<dbReference type="CDD" id="cd19165">
    <property type="entry name" value="HemeO"/>
    <property type="match status" value="1"/>
</dbReference>
<gene>
    <name evidence="4" type="ORF">PU560_04905</name>
</gene>
<comment type="caution">
    <text evidence="4">The sequence shown here is derived from an EMBL/GenBank/DDBJ whole genome shotgun (WGS) entry which is preliminary data.</text>
</comment>
<feature type="non-terminal residue" evidence="4">
    <location>
        <position position="193"/>
    </location>
</feature>
<dbReference type="Pfam" id="PF01126">
    <property type="entry name" value="Heme_oxygenase"/>
    <property type="match status" value="1"/>
</dbReference>
<keyword evidence="2" id="KW-0479">Metal-binding</keyword>
<evidence type="ECO:0000256" key="2">
    <source>
        <dbReference type="ARBA" id="ARBA00022723"/>
    </source>
</evidence>
<dbReference type="InterPro" id="IPR002051">
    <property type="entry name" value="Haem_Oase"/>
</dbReference>
<keyword evidence="1" id="KW-0349">Heme</keyword>
<dbReference type="PIRSF" id="PIRSF000343">
    <property type="entry name" value="Haem_Oase"/>
    <property type="match status" value="1"/>
</dbReference>
<dbReference type="Proteomes" id="UP001165561">
    <property type="component" value="Unassembled WGS sequence"/>
</dbReference>
<evidence type="ECO:0000256" key="1">
    <source>
        <dbReference type="ARBA" id="ARBA00022617"/>
    </source>
</evidence>
<sequence>MSAAHDRPAGSTGHASCAAVGTSVPRLSTAEDPAGHLPLSTALREGTCEEHRAAESTGFVTDLLAGRLSVAAYADMAAQHYLVYRELERAGDVVATTGWATPIMLPALRRLPALEVDLTHLLGPCWHDRLRPTAAVRRYVSRLAQVGRTRTGYPAHAYVRYLGDLSGGQVVGRMLARHYAVDARALNFYHFPE</sequence>
<keyword evidence="5" id="KW-1185">Reference proteome</keyword>
<dbReference type="PRINTS" id="PR00088">
    <property type="entry name" value="HAEMOXYGNASE"/>
</dbReference>
<organism evidence="4 5">
    <name type="scientific">Georgenia halotolerans</name>
    <dbReference type="NCBI Taxonomy" id="3028317"/>
    <lineage>
        <taxon>Bacteria</taxon>
        <taxon>Bacillati</taxon>
        <taxon>Actinomycetota</taxon>
        <taxon>Actinomycetes</taxon>
        <taxon>Micrococcales</taxon>
        <taxon>Bogoriellaceae</taxon>
        <taxon>Georgenia</taxon>
    </lineage>
</organism>
<reference evidence="4" key="1">
    <citation type="submission" date="2023-02" db="EMBL/GenBank/DDBJ databases">
        <title>Georgenia sp.10Sc9-8, isolated from a soil sample collected from the Taklamakan desert.</title>
        <authorList>
            <person name="Liu S."/>
        </authorList>
    </citation>
    <scope>NUCLEOTIDE SEQUENCE</scope>
    <source>
        <strain evidence="4">10Sc9-8</strain>
    </source>
</reference>
<dbReference type="EMBL" id="JARACI010000664">
    <property type="protein sequence ID" value="MDD9205806.1"/>
    <property type="molecule type" value="Genomic_DNA"/>
</dbReference>
<evidence type="ECO:0000313" key="5">
    <source>
        <dbReference type="Proteomes" id="UP001165561"/>
    </source>
</evidence>
<dbReference type="PANTHER" id="PTHR10720:SF0">
    <property type="entry name" value="HEME OXYGENASE"/>
    <property type="match status" value="1"/>
</dbReference>
<accession>A0ABT5TUR4</accession>
<dbReference type="SUPFAM" id="SSF48613">
    <property type="entry name" value="Heme oxygenase-like"/>
    <property type="match status" value="1"/>
</dbReference>